<proteinExistence type="predicted"/>
<sequence length="45" mass="5125">MMTLELNGKISEDCIYFDELSGGCDTYGTPNCKKCPNYKKRSKNK</sequence>
<evidence type="ECO:0000313" key="1">
    <source>
        <dbReference type="EMBL" id="KKN64086.1"/>
    </source>
</evidence>
<dbReference type="AlphaFoldDB" id="A0A0F9USE0"/>
<name>A0A0F9USE0_9ZZZZ</name>
<accession>A0A0F9USE0</accession>
<comment type="caution">
    <text evidence="1">The sequence shown here is derived from an EMBL/GenBank/DDBJ whole genome shotgun (WGS) entry which is preliminary data.</text>
</comment>
<organism evidence="1">
    <name type="scientific">marine sediment metagenome</name>
    <dbReference type="NCBI Taxonomy" id="412755"/>
    <lineage>
        <taxon>unclassified sequences</taxon>
        <taxon>metagenomes</taxon>
        <taxon>ecological metagenomes</taxon>
    </lineage>
</organism>
<gene>
    <name evidence="1" type="ORF">LCGC14_0495130</name>
</gene>
<reference evidence="1" key="1">
    <citation type="journal article" date="2015" name="Nature">
        <title>Complex archaea that bridge the gap between prokaryotes and eukaryotes.</title>
        <authorList>
            <person name="Spang A."/>
            <person name="Saw J.H."/>
            <person name="Jorgensen S.L."/>
            <person name="Zaremba-Niedzwiedzka K."/>
            <person name="Martijn J."/>
            <person name="Lind A.E."/>
            <person name="van Eijk R."/>
            <person name="Schleper C."/>
            <person name="Guy L."/>
            <person name="Ettema T.J."/>
        </authorList>
    </citation>
    <scope>NUCLEOTIDE SEQUENCE</scope>
</reference>
<protein>
    <submittedName>
        <fullName evidence="1">Uncharacterized protein</fullName>
    </submittedName>
</protein>
<dbReference type="EMBL" id="LAZR01000568">
    <property type="protein sequence ID" value="KKN64086.1"/>
    <property type="molecule type" value="Genomic_DNA"/>
</dbReference>